<comment type="caution">
    <text evidence="9">Lacks conserved residue(s) required for the propagation of feature annotation.</text>
</comment>
<keyword evidence="2 9" id="KW-0820">tRNA-binding</keyword>
<feature type="site" description="Interacts with tRNA; defines subfamily-specific binding signature" evidence="9">
    <location>
        <position position="28"/>
    </location>
</feature>
<evidence type="ECO:0000256" key="3">
    <source>
        <dbReference type="ARBA" id="ARBA00022630"/>
    </source>
</evidence>
<dbReference type="CDD" id="cd02801">
    <property type="entry name" value="DUS_like_FMN"/>
    <property type="match status" value="1"/>
</dbReference>
<organism evidence="14 15">
    <name type="scientific">Simiduia agarivorans (strain DSM 21679 / JCM 13881 / BCRC 17597 / SA1)</name>
    <dbReference type="NCBI Taxonomy" id="1117647"/>
    <lineage>
        <taxon>Bacteria</taxon>
        <taxon>Pseudomonadati</taxon>
        <taxon>Pseudomonadota</taxon>
        <taxon>Gammaproteobacteria</taxon>
        <taxon>Cellvibrionales</taxon>
        <taxon>Cellvibrionaceae</taxon>
        <taxon>Simiduia</taxon>
    </lineage>
</organism>
<dbReference type="InterPro" id="IPR001269">
    <property type="entry name" value="DUS_fam"/>
</dbReference>
<dbReference type="InterPro" id="IPR042270">
    <property type="entry name" value="DusC_C"/>
</dbReference>
<dbReference type="InterPro" id="IPR032886">
    <property type="entry name" value="DusC"/>
</dbReference>
<keyword evidence="7 9" id="KW-0694">RNA-binding</keyword>
<dbReference type="PANTHER" id="PTHR45846">
    <property type="entry name" value="TRNA-DIHYDROURIDINE(47) SYNTHASE [NAD(P)(+)]-LIKE"/>
    <property type="match status" value="1"/>
</dbReference>
<evidence type="ECO:0000256" key="5">
    <source>
        <dbReference type="ARBA" id="ARBA00022694"/>
    </source>
</evidence>
<evidence type="ECO:0000313" key="14">
    <source>
        <dbReference type="EMBL" id="AFU97395.2"/>
    </source>
</evidence>
<dbReference type="InterPro" id="IPR035587">
    <property type="entry name" value="DUS-like_FMN-bd"/>
</dbReference>
<dbReference type="STRING" id="1117647.M5M_00800"/>
<evidence type="ECO:0000256" key="6">
    <source>
        <dbReference type="ARBA" id="ARBA00022857"/>
    </source>
</evidence>
<dbReference type="EC" id="1.3.1.-" evidence="9"/>
<dbReference type="GO" id="GO:0050660">
    <property type="term" value="F:flavin adenine dinucleotide binding"/>
    <property type="evidence" value="ECO:0007669"/>
    <property type="project" value="InterPro"/>
</dbReference>
<dbReference type="GO" id="GO:0000049">
    <property type="term" value="F:tRNA binding"/>
    <property type="evidence" value="ECO:0007669"/>
    <property type="project" value="UniProtKB-UniRule"/>
</dbReference>
<evidence type="ECO:0000256" key="9">
    <source>
        <dbReference type="HAMAP-Rule" id="MF_02043"/>
    </source>
</evidence>
<comment type="similarity">
    <text evidence="9">Belongs to the Dus family. DusC subfamily.</text>
</comment>
<keyword evidence="3 9" id="KW-0285">Flavoprotein</keyword>
<feature type="site" description="Interacts with tRNA" evidence="9">
    <location>
        <position position="88"/>
    </location>
</feature>
<dbReference type="Gene3D" id="1.20.225.30">
    <property type="entry name" value="Dihydrouridine synthase, C-terminal recognition domain"/>
    <property type="match status" value="1"/>
</dbReference>
<evidence type="ECO:0000256" key="2">
    <source>
        <dbReference type="ARBA" id="ARBA00022555"/>
    </source>
</evidence>
<feature type="site" description="Interacts with tRNA; defines subfamily-specific binding signature" evidence="9">
    <location>
        <position position="292"/>
    </location>
</feature>
<comment type="similarity">
    <text evidence="10">Belongs to the dus family.</text>
</comment>
<feature type="domain" description="DUS-like FMN-binding" evidence="13">
    <location>
        <begin position="1"/>
        <end position="266"/>
    </location>
</feature>
<evidence type="ECO:0000313" key="15">
    <source>
        <dbReference type="Proteomes" id="UP000000466"/>
    </source>
</evidence>
<dbReference type="PROSITE" id="PS01136">
    <property type="entry name" value="UPF0034"/>
    <property type="match status" value="1"/>
</dbReference>
<comment type="catalytic activity">
    <reaction evidence="9">
        <text>5,6-dihydrouridine(16) in tRNA + NAD(+) = uridine(16) in tRNA + NADH + H(+)</text>
        <dbReference type="Rhea" id="RHEA:53380"/>
        <dbReference type="Rhea" id="RHEA-COMP:13543"/>
        <dbReference type="Rhea" id="RHEA-COMP:13544"/>
        <dbReference type="ChEBI" id="CHEBI:15378"/>
        <dbReference type="ChEBI" id="CHEBI:57540"/>
        <dbReference type="ChEBI" id="CHEBI:57945"/>
        <dbReference type="ChEBI" id="CHEBI:65315"/>
        <dbReference type="ChEBI" id="CHEBI:74443"/>
    </reaction>
</comment>
<dbReference type="InterPro" id="IPR018517">
    <property type="entry name" value="tRNA_hU_synthase_CS"/>
</dbReference>
<feature type="binding site" evidence="9 12">
    <location>
        <position position="132"/>
    </location>
    <ligand>
        <name>FMN</name>
        <dbReference type="ChEBI" id="CHEBI:58210"/>
    </ligand>
</feature>
<feature type="binding site" evidence="9">
    <location>
        <begin position="192"/>
        <end position="194"/>
    </location>
    <ligand>
        <name>FMN</name>
        <dbReference type="ChEBI" id="CHEBI:58210"/>
    </ligand>
</feature>
<feature type="active site" description="Proton donor" evidence="9 11">
    <location>
        <position position="91"/>
    </location>
</feature>
<dbReference type="GO" id="GO:0102262">
    <property type="term" value="F:tRNA-dihydrouridine16 synthase activity"/>
    <property type="evidence" value="ECO:0007669"/>
    <property type="project" value="RHEA"/>
</dbReference>
<dbReference type="Gene3D" id="3.20.20.70">
    <property type="entry name" value="Aldolase class I"/>
    <property type="match status" value="1"/>
</dbReference>
<dbReference type="InterPro" id="IPR013785">
    <property type="entry name" value="Aldolase_TIM"/>
</dbReference>
<keyword evidence="4 9" id="KW-0288">FMN</keyword>
<evidence type="ECO:0000259" key="13">
    <source>
        <dbReference type="Pfam" id="PF01207"/>
    </source>
</evidence>
<evidence type="ECO:0000256" key="7">
    <source>
        <dbReference type="ARBA" id="ARBA00022884"/>
    </source>
</evidence>
<feature type="site" description="Interacts with tRNA" evidence="9">
    <location>
        <position position="169"/>
    </location>
</feature>
<dbReference type="SUPFAM" id="SSF51395">
    <property type="entry name" value="FMN-linked oxidoreductases"/>
    <property type="match status" value="1"/>
</dbReference>
<comment type="cofactor">
    <cofactor evidence="1 9 10 12">
        <name>FMN</name>
        <dbReference type="ChEBI" id="CHEBI:58210"/>
    </cofactor>
</comment>
<dbReference type="HOGENOM" id="CLU_013299_0_4_6"/>
<evidence type="ECO:0000256" key="12">
    <source>
        <dbReference type="PIRSR" id="PIRSR006621-2"/>
    </source>
</evidence>
<dbReference type="Proteomes" id="UP000000466">
    <property type="component" value="Chromosome"/>
</dbReference>
<evidence type="ECO:0000256" key="8">
    <source>
        <dbReference type="ARBA" id="ARBA00023002"/>
    </source>
</evidence>
<dbReference type="EMBL" id="CP003746">
    <property type="protein sequence ID" value="AFU97395.2"/>
    <property type="molecule type" value="Genomic_DNA"/>
</dbReference>
<protein>
    <recommendedName>
        <fullName evidence="9">tRNA-dihydrouridine(16) synthase</fullName>
        <ecNumber evidence="9">1.3.1.-</ecNumber>
    </recommendedName>
    <alternativeName>
        <fullName evidence="9">U16-specific dihydrouridine synthase</fullName>
        <shortName evidence="9">U16-specific Dus</shortName>
    </alternativeName>
    <alternativeName>
        <fullName evidence="9">tRNA-dihydrouridine synthase C</fullName>
    </alternativeName>
</protein>
<sequence length="319" mass="35183">MEGVVDAPFRQILTAIGGIDQCVTEFLRVTDQRLPHKVFRRLCPELDSQSRTAAGTPVALQLLGGKPEWMAVNGERAAYLGAHEVDINFGCPAKAVNNHDGGACLLQTPQRIYDIVSAVRREVPAHIPVTAKIRLGFGARTGYLDIARAVEDAGAARLVVHARSKVDGYKPPAYWHQVGEIEQRASIPIVVNGDIFTVADYHKALSESGCRDVMIGRGLLRCPDLALQIKASITGEHYTPMDWPTVAGWVKLHFDMGKPLYPRKYLGNRLKQWLSHLRLNYAGAALMFEQIKRVNDEATLDAAFDPFTNGRVEHTQPAA</sequence>
<evidence type="ECO:0000256" key="10">
    <source>
        <dbReference type="PIRNR" id="PIRNR006621"/>
    </source>
</evidence>
<feature type="binding site" evidence="9 12">
    <location>
        <begin position="216"/>
        <end position="217"/>
    </location>
    <ligand>
        <name>FMN</name>
        <dbReference type="ChEBI" id="CHEBI:58210"/>
    </ligand>
</feature>
<dbReference type="HAMAP" id="MF_02043">
    <property type="entry name" value="DusC_subfam"/>
    <property type="match status" value="1"/>
</dbReference>
<evidence type="ECO:0000256" key="4">
    <source>
        <dbReference type="ARBA" id="ARBA00022643"/>
    </source>
</evidence>
<proteinExistence type="inferred from homology"/>
<keyword evidence="8 9" id="KW-0560">Oxidoreductase</keyword>
<feature type="site" description="Interacts with tRNA; defines subfamily-specific binding signature" evidence="9">
    <location>
        <position position="269"/>
    </location>
</feature>
<comment type="catalytic activity">
    <reaction evidence="9">
        <text>5,6-dihydrouridine(16) in tRNA + NADP(+) = uridine(16) in tRNA + NADPH + H(+)</text>
        <dbReference type="Rhea" id="RHEA:53376"/>
        <dbReference type="Rhea" id="RHEA-COMP:13543"/>
        <dbReference type="Rhea" id="RHEA-COMP:13544"/>
        <dbReference type="ChEBI" id="CHEBI:15378"/>
        <dbReference type="ChEBI" id="CHEBI:57783"/>
        <dbReference type="ChEBI" id="CHEBI:58349"/>
        <dbReference type="ChEBI" id="CHEBI:65315"/>
        <dbReference type="ChEBI" id="CHEBI:74443"/>
    </reaction>
</comment>
<dbReference type="Pfam" id="PF01207">
    <property type="entry name" value="Dus"/>
    <property type="match status" value="1"/>
</dbReference>
<dbReference type="OrthoDB" id="5289281at2"/>
<dbReference type="PANTHER" id="PTHR45846:SF1">
    <property type="entry name" value="TRNA-DIHYDROURIDINE(47) SYNTHASE [NAD(P)(+)]-LIKE"/>
    <property type="match status" value="1"/>
</dbReference>
<dbReference type="GO" id="GO:0010181">
    <property type="term" value="F:FMN binding"/>
    <property type="evidence" value="ECO:0007669"/>
    <property type="project" value="UniProtKB-UniRule"/>
</dbReference>
<keyword evidence="12" id="KW-0547">Nucleotide-binding</keyword>
<dbReference type="PIRSF" id="PIRSF006621">
    <property type="entry name" value="Dus"/>
    <property type="match status" value="1"/>
</dbReference>
<evidence type="ECO:0000256" key="1">
    <source>
        <dbReference type="ARBA" id="ARBA00001917"/>
    </source>
</evidence>
<accession>K4KGQ9</accession>
<dbReference type="eggNOG" id="COG0042">
    <property type="taxonomic scope" value="Bacteria"/>
</dbReference>
<dbReference type="AlphaFoldDB" id="K4KGQ9"/>
<gene>
    <name evidence="9" type="primary">dusC</name>
    <name evidence="14" type="ordered locus">M5M_00800</name>
</gene>
<keyword evidence="6 9" id="KW-0521">NADP</keyword>
<dbReference type="KEGG" id="saga:M5M_00800"/>
<feature type="site" description="Interacts with tRNA; defines subfamily-specific binding signature" evidence="9">
    <location>
        <position position="271"/>
    </location>
</feature>
<reference evidence="14 15" key="1">
    <citation type="journal article" date="2013" name="Genome Announc.">
        <title>Complete genome sequence of Simiduia agarivorans SA1(T), a marine bacterium able to degrade a variety of polysaccharides.</title>
        <authorList>
            <person name="Lin S.Y."/>
            <person name="Shieh W.Y."/>
            <person name="Chen J.S."/>
            <person name="Tang S.L."/>
        </authorList>
    </citation>
    <scope>NUCLEOTIDE SEQUENCE [LARGE SCALE GENOMIC DNA]</scope>
    <source>
        <strain evidence="15">DSM 21679 / JCM 13881 / BCRC 17597 / SA1</strain>
    </source>
</reference>
<dbReference type="RefSeq" id="WP_016389135.1">
    <property type="nucleotide sequence ID" value="NC_018868.3"/>
</dbReference>
<feature type="binding site" evidence="12">
    <location>
        <position position="161"/>
    </location>
    <ligand>
        <name>FMN</name>
        <dbReference type="ChEBI" id="CHEBI:58210"/>
    </ligand>
</feature>
<feature type="binding site" evidence="9 12">
    <location>
        <position position="61"/>
    </location>
    <ligand>
        <name>FMN</name>
        <dbReference type="ChEBI" id="CHEBI:58210"/>
    </ligand>
</feature>
<name>K4KGQ9_SIMAS</name>
<keyword evidence="5 9" id="KW-0819">tRNA processing</keyword>
<keyword evidence="15" id="KW-1185">Reference proteome</keyword>
<evidence type="ECO:0000256" key="11">
    <source>
        <dbReference type="PIRSR" id="PIRSR006621-1"/>
    </source>
</evidence>
<comment type="function">
    <text evidence="9">Catalyzes the synthesis of 5,6-dihydrouridine (D), a modified base found in the D-loop of most tRNAs, via the reduction of the C5-C6 double bond in target uridines. Specifically modifies U16 in tRNAs.</text>
</comment>